<reference evidence="3" key="1">
    <citation type="submission" date="2025-08" db="UniProtKB">
        <authorList>
            <consortium name="RefSeq"/>
        </authorList>
    </citation>
    <scope>IDENTIFICATION</scope>
</reference>
<feature type="region of interest" description="Disordered" evidence="1">
    <location>
        <begin position="53"/>
        <end position="79"/>
    </location>
</feature>
<dbReference type="RefSeq" id="XP_016930425.3">
    <property type="nucleotide sequence ID" value="XM_017074936.4"/>
</dbReference>
<evidence type="ECO:0000256" key="1">
    <source>
        <dbReference type="SAM" id="MobiDB-lite"/>
    </source>
</evidence>
<evidence type="ECO:0000313" key="2">
    <source>
        <dbReference type="Proteomes" id="UP001652628"/>
    </source>
</evidence>
<feature type="region of interest" description="Disordered" evidence="1">
    <location>
        <begin position="254"/>
        <end position="279"/>
    </location>
</feature>
<evidence type="ECO:0000313" key="3">
    <source>
        <dbReference type="RefSeq" id="XP_016930425.3"/>
    </source>
</evidence>
<gene>
    <name evidence="3" type="primary">LOC108010110</name>
</gene>
<dbReference type="GeneID" id="108010110"/>
<keyword evidence="2" id="KW-1185">Reference proteome</keyword>
<name>A0AB39Z914_DROSZ</name>
<sequence length="279" mass="31158">MASRQPTLRQLAYLDELKMRLQELRDRQANFMEQTAKILSRMSSSNMDAVDAQAVATDPPEGSEHENTSTGVGAGATKGSKGNLNIKQLIQRFEDLRKTSQDFGDLPEVPEELINVDVRRILNGYEKLIEEGNVLQQSWFLLKKTTESCARFATANGMKSEERPPLKTNSGIIEVSYVVPERSPQVVRIPRAKASPSLHSNVVTSSEIVDKEGVIYGQKDAKWKSNARDYGHARWGAFMQLLIRLLRPFHGCGKNKKNPAPNSSDSPIPSHLPEKKPIH</sequence>
<protein>
    <submittedName>
        <fullName evidence="3">Uncharacterized protein isoform X1</fullName>
    </submittedName>
</protein>
<proteinExistence type="predicted"/>
<dbReference type="AlphaFoldDB" id="A0AB39Z914"/>
<dbReference type="Proteomes" id="UP001652628">
    <property type="component" value="Chromosome 2L"/>
</dbReference>
<accession>A0AB39Z914</accession>
<organism evidence="2 3">
    <name type="scientific">Drosophila suzukii</name>
    <name type="common">Spotted-wing drosophila fruit fly</name>
    <dbReference type="NCBI Taxonomy" id="28584"/>
    <lineage>
        <taxon>Eukaryota</taxon>
        <taxon>Metazoa</taxon>
        <taxon>Ecdysozoa</taxon>
        <taxon>Arthropoda</taxon>
        <taxon>Hexapoda</taxon>
        <taxon>Insecta</taxon>
        <taxon>Pterygota</taxon>
        <taxon>Neoptera</taxon>
        <taxon>Endopterygota</taxon>
        <taxon>Diptera</taxon>
        <taxon>Brachycera</taxon>
        <taxon>Muscomorpha</taxon>
        <taxon>Ephydroidea</taxon>
        <taxon>Drosophilidae</taxon>
        <taxon>Drosophila</taxon>
        <taxon>Sophophora</taxon>
    </lineage>
</organism>